<organism evidence="2">
    <name type="scientific">uncultured Caudovirales phage</name>
    <dbReference type="NCBI Taxonomy" id="2100421"/>
    <lineage>
        <taxon>Viruses</taxon>
        <taxon>Duplodnaviria</taxon>
        <taxon>Heunggongvirae</taxon>
        <taxon>Uroviricota</taxon>
        <taxon>Caudoviricetes</taxon>
        <taxon>Peduoviridae</taxon>
        <taxon>Maltschvirus</taxon>
        <taxon>Maltschvirus maltsch</taxon>
    </lineage>
</organism>
<gene>
    <name evidence="2" type="ORF">UFOVP452_34</name>
</gene>
<feature type="transmembrane region" description="Helical" evidence="1">
    <location>
        <begin position="25"/>
        <end position="45"/>
    </location>
</feature>
<reference evidence="2" key="1">
    <citation type="submission" date="2020-04" db="EMBL/GenBank/DDBJ databases">
        <authorList>
            <person name="Chiriac C."/>
            <person name="Salcher M."/>
            <person name="Ghai R."/>
            <person name="Kavagutti S V."/>
        </authorList>
    </citation>
    <scope>NUCLEOTIDE SEQUENCE</scope>
</reference>
<keyword evidence="1" id="KW-1133">Transmembrane helix</keyword>
<name>A0A6J5M7K6_9CAUD</name>
<evidence type="ECO:0000256" key="1">
    <source>
        <dbReference type="SAM" id="Phobius"/>
    </source>
</evidence>
<keyword evidence="1" id="KW-0812">Transmembrane</keyword>
<proteinExistence type="predicted"/>
<protein>
    <submittedName>
        <fullName evidence="2">Uncharacterized protein</fullName>
    </submittedName>
</protein>
<keyword evidence="1" id="KW-0472">Membrane</keyword>
<accession>A0A6J5M7K6</accession>
<evidence type="ECO:0000313" key="2">
    <source>
        <dbReference type="EMBL" id="CAB4142728.1"/>
    </source>
</evidence>
<sequence length="50" mass="5838">MEWIFFWLMMGGVVAIVANSKGRNPLLWFLYGAFIWPIALTHILVSKRQD</sequence>
<dbReference type="EMBL" id="LR796413">
    <property type="protein sequence ID" value="CAB4142728.1"/>
    <property type="molecule type" value="Genomic_DNA"/>
</dbReference>